<evidence type="ECO:0000256" key="2">
    <source>
        <dbReference type="SAM" id="SignalP"/>
    </source>
</evidence>
<feature type="compositionally biased region" description="Low complexity" evidence="1">
    <location>
        <begin position="60"/>
        <end position="72"/>
    </location>
</feature>
<feature type="signal peptide" evidence="2">
    <location>
        <begin position="1"/>
        <end position="32"/>
    </location>
</feature>
<evidence type="ECO:0000313" key="5">
    <source>
        <dbReference type="Proteomes" id="UP001198565"/>
    </source>
</evidence>
<evidence type="ECO:0000259" key="3">
    <source>
        <dbReference type="Pfam" id="PF14016"/>
    </source>
</evidence>
<sequence length="224" mass="21499">MFGNRRKAVLVSAALVGSAMMMTACQNGPSNAAQATPSSPAGTPLAPSGSSATGGGAQSGGNSAAGKSSAGQGAAGGSGSTGTTGVGGCRTDELRITATDDTIGGDPTGSVAVELKNVGGRACSMAGFAGVDLKTDSGTVSARRTGQPATPITLRNGQAVYFGVTYPFNKTGGTGVRITGLLVTPPNETKTVSLNWPGAPSLPVTDGTGSPVRVGPLGSAGQGG</sequence>
<feature type="region of interest" description="Disordered" evidence="1">
    <location>
        <begin position="27"/>
        <end position="89"/>
    </location>
</feature>
<reference evidence="4 5" key="1">
    <citation type="submission" date="2021-08" db="EMBL/GenBank/DDBJ databases">
        <title>Streptomyces sp. PTM05 isolated from lichen.</title>
        <authorList>
            <person name="Somphong A."/>
            <person name="Phongsopitanun W."/>
            <person name="Tanasupawat S."/>
        </authorList>
    </citation>
    <scope>NUCLEOTIDE SEQUENCE [LARGE SCALE GENOMIC DNA]</scope>
    <source>
        <strain evidence="4 5">Ptm05</strain>
    </source>
</reference>
<dbReference type="EMBL" id="JAINVZ010000032">
    <property type="protein sequence ID" value="MBY8888957.1"/>
    <property type="molecule type" value="Genomic_DNA"/>
</dbReference>
<dbReference type="Proteomes" id="UP001198565">
    <property type="component" value="Unassembled WGS sequence"/>
</dbReference>
<feature type="region of interest" description="Disordered" evidence="1">
    <location>
        <begin position="194"/>
        <end position="224"/>
    </location>
</feature>
<accession>A0ABS7R0G7</accession>
<feature type="chain" id="PRO_5047449054" evidence="2">
    <location>
        <begin position="33"/>
        <end position="224"/>
    </location>
</feature>
<dbReference type="RefSeq" id="WP_222981822.1">
    <property type="nucleotide sequence ID" value="NZ_JAINVZ010000032.1"/>
</dbReference>
<organism evidence="4 5">
    <name type="scientific">Streptantibioticus parmotrematis</name>
    <dbReference type="NCBI Taxonomy" id="2873249"/>
    <lineage>
        <taxon>Bacteria</taxon>
        <taxon>Bacillati</taxon>
        <taxon>Actinomycetota</taxon>
        <taxon>Actinomycetes</taxon>
        <taxon>Kitasatosporales</taxon>
        <taxon>Streptomycetaceae</taxon>
        <taxon>Streptantibioticus</taxon>
    </lineage>
</organism>
<comment type="caution">
    <text evidence="4">The sequence shown here is derived from an EMBL/GenBank/DDBJ whole genome shotgun (WGS) entry which is preliminary data.</text>
</comment>
<dbReference type="InterPro" id="IPR025326">
    <property type="entry name" value="DUF4232"/>
</dbReference>
<feature type="compositionally biased region" description="Polar residues" evidence="1">
    <location>
        <begin position="27"/>
        <end position="41"/>
    </location>
</feature>
<keyword evidence="2" id="KW-0732">Signal</keyword>
<feature type="domain" description="DUF4232" evidence="3">
    <location>
        <begin position="89"/>
        <end position="216"/>
    </location>
</feature>
<evidence type="ECO:0000313" key="4">
    <source>
        <dbReference type="EMBL" id="MBY8888957.1"/>
    </source>
</evidence>
<name>A0ABS7R0G7_9ACTN</name>
<dbReference type="Pfam" id="PF14016">
    <property type="entry name" value="DUF4232"/>
    <property type="match status" value="1"/>
</dbReference>
<gene>
    <name evidence="4" type="ORF">K7472_29535</name>
</gene>
<dbReference type="PROSITE" id="PS51257">
    <property type="entry name" value="PROKAR_LIPOPROTEIN"/>
    <property type="match status" value="1"/>
</dbReference>
<evidence type="ECO:0000256" key="1">
    <source>
        <dbReference type="SAM" id="MobiDB-lite"/>
    </source>
</evidence>
<keyword evidence="5" id="KW-1185">Reference proteome</keyword>
<proteinExistence type="predicted"/>
<feature type="compositionally biased region" description="Gly residues" evidence="1">
    <location>
        <begin position="73"/>
        <end position="88"/>
    </location>
</feature>
<protein>
    <submittedName>
        <fullName evidence="4">DUF4232 domain-containing protein</fullName>
    </submittedName>
</protein>